<dbReference type="EMBL" id="JBITGY010000012">
    <property type="protein sequence ID" value="MFI6503791.1"/>
    <property type="molecule type" value="Genomic_DNA"/>
</dbReference>
<reference evidence="2 3" key="1">
    <citation type="submission" date="2024-10" db="EMBL/GenBank/DDBJ databases">
        <title>The Natural Products Discovery Center: Release of the First 8490 Sequenced Strains for Exploring Actinobacteria Biosynthetic Diversity.</title>
        <authorList>
            <person name="Kalkreuter E."/>
            <person name="Kautsar S.A."/>
            <person name="Yang D."/>
            <person name="Bader C.D."/>
            <person name="Teijaro C.N."/>
            <person name="Fluegel L."/>
            <person name="Davis C.M."/>
            <person name="Simpson J.R."/>
            <person name="Lauterbach L."/>
            <person name="Steele A.D."/>
            <person name="Gui C."/>
            <person name="Meng S."/>
            <person name="Li G."/>
            <person name="Viehrig K."/>
            <person name="Ye F."/>
            <person name="Su P."/>
            <person name="Kiefer A.F."/>
            <person name="Nichols A."/>
            <person name="Cepeda A.J."/>
            <person name="Yan W."/>
            <person name="Fan B."/>
            <person name="Jiang Y."/>
            <person name="Adhikari A."/>
            <person name="Zheng C.-J."/>
            <person name="Schuster L."/>
            <person name="Cowan T.M."/>
            <person name="Smanski M.J."/>
            <person name="Chevrette M.G."/>
            <person name="De Carvalho L.P.S."/>
            <person name="Shen B."/>
        </authorList>
    </citation>
    <scope>NUCLEOTIDE SEQUENCE [LARGE SCALE GENOMIC DNA]</scope>
    <source>
        <strain evidence="2 3">NPDC050545</strain>
    </source>
</reference>
<keyword evidence="1" id="KW-0812">Transmembrane</keyword>
<keyword evidence="3" id="KW-1185">Reference proteome</keyword>
<accession>A0ABW7Z6I5</accession>
<gene>
    <name evidence="2" type="ORF">ACIBG2_40845</name>
</gene>
<keyword evidence="1" id="KW-0472">Membrane</keyword>
<keyword evidence="1" id="KW-1133">Transmembrane helix</keyword>
<feature type="transmembrane region" description="Helical" evidence="1">
    <location>
        <begin position="66"/>
        <end position="87"/>
    </location>
</feature>
<evidence type="ECO:0000313" key="3">
    <source>
        <dbReference type="Proteomes" id="UP001612741"/>
    </source>
</evidence>
<evidence type="ECO:0000256" key="1">
    <source>
        <dbReference type="SAM" id="Phobius"/>
    </source>
</evidence>
<evidence type="ECO:0000313" key="2">
    <source>
        <dbReference type="EMBL" id="MFI6503791.1"/>
    </source>
</evidence>
<dbReference type="Proteomes" id="UP001612741">
    <property type="component" value="Unassembled WGS sequence"/>
</dbReference>
<dbReference type="RefSeq" id="WP_397089547.1">
    <property type="nucleotide sequence ID" value="NZ_JBITGY010000012.1"/>
</dbReference>
<protein>
    <submittedName>
        <fullName evidence="2">Uncharacterized protein</fullName>
    </submittedName>
</protein>
<sequence>MRAARRMLAHELRALASLAYWVTGRRHGVGHGMVALPYHAGGGLTMWMFLFGVVLEGVALELWLGWPILTVLHVYFVLSMLGMIAAARTRPHVVGEHEVRLRHGAAFDLRIPRELIVAARAGARIHQSGHITVDGDRLELVVDSRTNLTLELSQPVMLIRPLGRTGQARQIRLFADDPREFLRALSIPAPPARHGGEGRERT</sequence>
<feature type="transmembrane region" description="Helical" evidence="1">
    <location>
        <begin position="35"/>
        <end position="54"/>
    </location>
</feature>
<name>A0ABW7Z6I5_9ACTN</name>
<proteinExistence type="predicted"/>
<comment type="caution">
    <text evidence="2">The sequence shown here is derived from an EMBL/GenBank/DDBJ whole genome shotgun (WGS) entry which is preliminary data.</text>
</comment>
<organism evidence="2 3">
    <name type="scientific">Nonomuraea typhae</name>
    <dbReference type="NCBI Taxonomy" id="2603600"/>
    <lineage>
        <taxon>Bacteria</taxon>
        <taxon>Bacillati</taxon>
        <taxon>Actinomycetota</taxon>
        <taxon>Actinomycetes</taxon>
        <taxon>Streptosporangiales</taxon>
        <taxon>Streptosporangiaceae</taxon>
        <taxon>Nonomuraea</taxon>
    </lineage>
</organism>